<evidence type="ECO:0000259" key="5">
    <source>
        <dbReference type="Pfam" id="PF00465"/>
    </source>
</evidence>
<accession>A0A4U0QVA5</accession>
<feature type="domain" description="Fe-containing alcohol dehydrogenase-like C-terminal" evidence="6">
    <location>
        <begin position="186"/>
        <end position="381"/>
    </location>
</feature>
<dbReference type="SUPFAM" id="SSF56796">
    <property type="entry name" value="Dehydroquinate synthase-like"/>
    <property type="match status" value="1"/>
</dbReference>
<feature type="domain" description="Alcohol dehydrogenase iron-type/glycerol dehydrogenase GldA" evidence="5">
    <location>
        <begin position="11"/>
        <end position="175"/>
    </location>
</feature>
<dbReference type="Gene3D" id="1.20.1090.10">
    <property type="entry name" value="Dehydroquinate synthase-like - alpha domain"/>
    <property type="match status" value="1"/>
</dbReference>
<dbReference type="PANTHER" id="PTHR11496">
    <property type="entry name" value="ALCOHOL DEHYDROGENASE"/>
    <property type="match status" value="1"/>
</dbReference>
<evidence type="ECO:0000256" key="4">
    <source>
        <dbReference type="ARBA" id="ARBA00023027"/>
    </source>
</evidence>
<sequence>MTSPFAFATATQILFGRGQSAEAAGRIAAMGRRVLLVQGATAARADWLADALAAQGCTVTRLSVPREPDLPMILSAMDTARGAEVVVALGGGAVIDAGKALAACLTMTRPVLDHLEVVGQGLPLDHAPLPFVAIPTTAGTGAEVTRNAVIGVPEARRKVSLRDARMLPALAIVDPGLTDGCPRGVTLASGLDAITQVIEPYVCTRANPLTDALCRDAIPRGLTAIMRLMEAEDPQARDEMAWVSLCGGLALANAGLGAVHGLAGPLGGLTGAAHGAICGALLPHVLLANRQAVTDPALAARLDQVGAWIGAAFGRGGATLPQAVALLGDWSRAAGLPGLAAQGIDAAAQQAAAEAAATSSSMKANPAPLSVAALRAVMQAAS</sequence>
<keyword evidence="8" id="KW-1185">Reference proteome</keyword>
<dbReference type="CDD" id="cd08183">
    <property type="entry name" value="Fe-ADH-like"/>
    <property type="match status" value="1"/>
</dbReference>
<dbReference type="OrthoDB" id="9815791at2"/>
<comment type="caution">
    <text evidence="7">The sequence shown here is derived from an EMBL/GenBank/DDBJ whole genome shotgun (WGS) entry which is preliminary data.</text>
</comment>
<dbReference type="EMBL" id="SUNH01000006">
    <property type="protein sequence ID" value="TJZ86113.1"/>
    <property type="molecule type" value="Genomic_DNA"/>
</dbReference>
<dbReference type="InterPro" id="IPR001670">
    <property type="entry name" value="ADH_Fe/GldA"/>
</dbReference>
<keyword evidence="3" id="KW-0560">Oxidoreductase</keyword>
<dbReference type="GO" id="GO:0004022">
    <property type="term" value="F:alcohol dehydrogenase (NAD+) activity"/>
    <property type="evidence" value="ECO:0007669"/>
    <property type="project" value="TreeGrafter"/>
</dbReference>
<evidence type="ECO:0000256" key="1">
    <source>
        <dbReference type="ARBA" id="ARBA00001962"/>
    </source>
</evidence>
<organism evidence="7 8">
    <name type="scientific">Paracoccus hibiscisoli</name>
    <dbReference type="NCBI Taxonomy" id="2023261"/>
    <lineage>
        <taxon>Bacteria</taxon>
        <taxon>Pseudomonadati</taxon>
        <taxon>Pseudomonadota</taxon>
        <taxon>Alphaproteobacteria</taxon>
        <taxon>Rhodobacterales</taxon>
        <taxon>Paracoccaceae</taxon>
        <taxon>Paracoccus</taxon>
    </lineage>
</organism>
<dbReference type="PANTHER" id="PTHR11496:SF102">
    <property type="entry name" value="ALCOHOL DEHYDROGENASE 4"/>
    <property type="match status" value="1"/>
</dbReference>
<evidence type="ECO:0000313" key="7">
    <source>
        <dbReference type="EMBL" id="TJZ86113.1"/>
    </source>
</evidence>
<dbReference type="GO" id="GO:0046872">
    <property type="term" value="F:metal ion binding"/>
    <property type="evidence" value="ECO:0007669"/>
    <property type="project" value="InterPro"/>
</dbReference>
<evidence type="ECO:0000256" key="2">
    <source>
        <dbReference type="ARBA" id="ARBA00007358"/>
    </source>
</evidence>
<dbReference type="Pfam" id="PF00465">
    <property type="entry name" value="Fe-ADH"/>
    <property type="match status" value="1"/>
</dbReference>
<comment type="cofactor">
    <cofactor evidence="1">
        <name>Fe cation</name>
        <dbReference type="ChEBI" id="CHEBI:24875"/>
    </cofactor>
</comment>
<dbReference type="RefSeq" id="WP_136855543.1">
    <property type="nucleotide sequence ID" value="NZ_SUNH01000006.1"/>
</dbReference>
<dbReference type="InterPro" id="IPR039697">
    <property type="entry name" value="Alcohol_dehydrogenase_Fe"/>
</dbReference>
<dbReference type="Gene3D" id="3.40.50.1970">
    <property type="match status" value="1"/>
</dbReference>
<comment type="similarity">
    <text evidence="2">Belongs to the iron-containing alcohol dehydrogenase family.</text>
</comment>
<evidence type="ECO:0000313" key="8">
    <source>
        <dbReference type="Proteomes" id="UP000306223"/>
    </source>
</evidence>
<proteinExistence type="inferred from homology"/>
<name>A0A4U0QVA5_9RHOB</name>
<keyword evidence="4" id="KW-0520">NAD</keyword>
<evidence type="ECO:0000256" key="3">
    <source>
        <dbReference type="ARBA" id="ARBA00023002"/>
    </source>
</evidence>
<dbReference type="PROSITE" id="PS00913">
    <property type="entry name" value="ADH_IRON_1"/>
    <property type="match status" value="1"/>
</dbReference>
<dbReference type="Proteomes" id="UP000306223">
    <property type="component" value="Unassembled WGS sequence"/>
</dbReference>
<dbReference type="InterPro" id="IPR056798">
    <property type="entry name" value="ADH_Fe_C"/>
</dbReference>
<dbReference type="Pfam" id="PF25137">
    <property type="entry name" value="ADH_Fe_C"/>
    <property type="match status" value="1"/>
</dbReference>
<gene>
    <name evidence="7" type="ORF">FA740_04285</name>
</gene>
<evidence type="ECO:0000259" key="6">
    <source>
        <dbReference type="Pfam" id="PF25137"/>
    </source>
</evidence>
<dbReference type="InterPro" id="IPR018211">
    <property type="entry name" value="ADH_Fe_CS"/>
</dbReference>
<reference evidence="7 8" key="1">
    <citation type="submission" date="2019-04" db="EMBL/GenBank/DDBJ databases">
        <authorList>
            <person name="Li J."/>
        </authorList>
    </citation>
    <scope>NUCLEOTIDE SEQUENCE [LARGE SCALE GENOMIC DNA]</scope>
    <source>
        <strain evidence="7 8">CCTCC AB2016182</strain>
    </source>
</reference>
<dbReference type="AlphaFoldDB" id="A0A4U0QVA5"/>
<protein>
    <submittedName>
        <fullName evidence="7">Iron-containing alcohol dehydrogenase</fullName>
    </submittedName>
</protein>